<evidence type="ECO:0000313" key="2">
    <source>
        <dbReference type="Proteomes" id="UP001445076"/>
    </source>
</evidence>
<accession>A0AAW0Y3K5</accession>
<gene>
    <name evidence="1" type="ORF">OTU49_000590</name>
</gene>
<organism evidence="1 2">
    <name type="scientific">Cherax quadricarinatus</name>
    <name type="common">Australian red claw crayfish</name>
    <dbReference type="NCBI Taxonomy" id="27406"/>
    <lineage>
        <taxon>Eukaryota</taxon>
        <taxon>Metazoa</taxon>
        <taxon>Ecdysozoa</taxon>
        <taxon>Arthropoda</taxon>
        <taxon>Crustacea</taxon>
        <taxon>Multicrustacea</taxon>
        <taxon>Malacostraca</taxon>
        <taxon>Eumalacostraca</taxon>
        <taxon>Eucarida</taxon>
        <taxon>Decapoda</taxon>
        <taxon>Pleocyemata</taxon>
        <taxon>Astacidea</taxon>
        <taxon>Parastacoidea</taxon>
        <taxon>Parastacidae</taxon>
        <taxon>Cherax</taxon>
    </lineage>
</organism>
<reference evidence="1 2" key="1">
    <citation type="journal article" date="2024" name="BMC Genomics">
        <title>Genome assembly of redclaw crayfish (Cherax quadricarinatus) provides insights into its immune adaptation and hypoxia tolerance.</title>
        <authorList>
            <person name="Liu Z."/>
            <person name="Zheng J."/>
            <person name="Li H."/>
            <person name="Fang K."/>
            <person name="Wang S."/>
            <person name="He J."/>
            <person name="Zhou D."/>
            <person name="Weng S."/>
            <person name="Chi M."/>
            <person name="Gu Z."/>
            <person name="He J."/>
            <person name="Li F."/>
            <person name="Wang M."/>
        </authorList>
    </citation>
    <scope>NUCLEOTIDE SEQUENCE [LARGE SCALE GENOMIC DNA]</scope>
    <source>
        <strain evidence="1">ZL_2023a</strain>
    </source>
</reference>
<proteinExistence type="predicted"/>
<dbReference type="AlphaFoldDB" id="A0AAW0Y3K5"/>
<dbReference type="Proteomes" id="UP001445076">
    <property type="component" value="Unassembled WGS sequence"/>
</dbReference>
<evidence type="ECO:0000313" key="1">
    <source>
        <dbReference type="EMBL" id="KAK8744734.1"/>
    </source>
</evidence>
<keyword evidence="2" id="KW-1185">Reference proteome</keyword>
<name>A0AAW0Y3K5_CHEQU</name>
<comment type="caution">
    <text evidence="1">The sequence shown here is derived from an EMBL/GenBank/DDBJ whole genome shotgun (WGS) entry which is preliminary data.</text>
</comment>
<protein>
    <submittedName>
        <fullName evidence="1">Uncharacterized protein</fullName>
    </submittedName>
</protein>
<dbReference type="EMBL" id="JARKIK010000021">
    <property type="protein sequence ID" value="KAK8744734.1"/>
    <property type="molecule type" value="Genomic_DNA"/>
</dbReference>
<sequence>MSSAASRVVPRLLSTLRSHAHTPTPTLRSHTCKPMSRNISGFQGMQGLAQPWVIAKNETNEEMEDEGMSLHLEALQKWQEQAQELREMRVLTDDFVRSGMLDHSSEEQVQELLQTLKDEDLLDIRRGWVASSNY</sequence>